<dbReference type="AlphaFoldDB" id="A0AA40RU66"/>
<organism evidence="1 2">
    <name type="scientific">Stutzerimonas stutzeri</name>
    <name type="common">Pseudomonas stutzeri</name>
    <dbReference type="NCBI Taxonomy" id="316"/>
    <lineage>
        <taxon>Bacteria</taxon>
        <taxon>Pseudomonadati</taxon>
        <taxon>Pseudomonadota</taxon>
        <taxon>Gammaproteobacteria</taxon>
        <taxon>Pseudomonadales</taxon>
        <taxon>Pseudomonadaceae</taxon>
        <taxon>Stutzerimonas</taxon>
    </lineage>
</organism>
<dbReference type="RefSeq" id="WP_181121687.1">
    <property type="nucleotide sequence ID" value="NZ_JAAMRD010000014.1"/>
</dbReference>
<dbReference type="Proteomes" id="UP001138621">
    <property type="component" value="Unassembled WGS sequence"/>
</dbReference>
<reference evidence="1" key="1">
    <citation type="submission" date="2020-02" db="EMBL/GenBank/DDBJ databases">
        <title>Synteny-based analysis reveals conserved mechanism for high triclosan tolerance in Pseudomonas, as well as instances of horizontal transfer.</title>
        <authorList>
            <person name="Mcfarland A.G."/>
            <person name="Bertucci H.K."/>
            <person name="Litmann E."/>
            <person name="Shen J."/>
            <person name="Huttenhower C."/>
            <person name="Hartmann E.M."/>
        </authorList>
    </citation>
    <scope>NUCLEOTIDE SEQUENCE</scope>
    <source>
        <strain evidence="1">109A1</strain>
    </source>
</reference>
<comment type="caution">
    <text evidence="1">The sequence shown here is derived from an EMBL/GenBank/DDBJ whole genome shotgun (WGS) entry which is preliminary data.</text>
</comment>
<name>A0AA40RU66_STUST</name>
<protein>
    <submittedName>
        <fullName evidence="1">Uncharacterized protein</fullName>
    </submittedName>
</protein>
<evidence type="ECO:0000313" key="2">
    <source>
        <dbReference type="Proteomes" id="UP001138621"/>
    </source>
</evidence>
<sequence>MNLYEAIVELGHHLLECEVRLLTASHSNKLPDFSAARYCSNLAGTIGALPHLGEIARSKAALGIANTFCPLHDKGIGDGLIADALKLVDRDGLHGKLLNLMRVIRLQLVVVEQAAGLDTALAGALTKVKLTVQEELAGSAVLDLLIDEWVGHIGRGMKAVDVEAKLRFLAGLGVKPDAILRRVRESGPQTPPHSFASFDEALQAITETTDKTAITGIIDLVNQRFEAGTMDVTADDWARLSSAALVASAG</sequence>
<gene>
    <name evidence="1" type="ORF">G7024_16350</name>
</gene>
<accession>A0AA40RU66</accession>
<evidence type="ECO:0000313" key="1">
    <source>
        <dbReference type="EMBL" id="MBA1305962.1"/>
    </source>
</evidence>
<proteinExistence type="predicted"/>
<dbReference type="EMBL" id="JAAMRD010000014">
    <property type="protein sequence ID" value="MBA1305962.1"/>
    <property type="molecule type" value="Genomic_DNA"/>
</dbReference>